<dbReference type="OMA" id="DRYINVD"/>
<name>A0A0L7KBJ5_PLAFX</name>
<evidence type="ECO:0000313" key="6">
    <source>
        <dbReference type="EMBL" id="KOB60738.1"/>
    </source>
</evidence>
<comment type="similarity">
    <text evidence="1">Belongs to the peptidase S1C family.</text>
</comment>
<evidence type="ECO:0000313" key="7">
    <source>
        <dbReference type="Proteomes" id="UP000054289"/>
    </source>
</evidence>
<keyword evidence="3" id="KW-0378">Hydrolase</keyword>
<dbReference type="SUPFAM" id="SSF50156">
    <property type="entry name" value="PDZ domain-like"/>
    <property type="match status" value="1"/>
</dbReference>
<dbReference type="InterPro" id="IPR036034">
    <property type="entry name" value="PDZ_sf"/>
</dbReference>
<dbReference type="InterPro" id="IPR043504">
    <property type="entry name" value="Peptidase_S1_PA_chymotrypsin"/>
</dbReference>
<keyword evidence="4" id="KW-0812">Transmembrane</keyword>
<dbReference type="KEGG" id="pfh:PFHG_02551"/>
<dbReference type="SUPFAM" id="SSF50494">
    <property type="entry name" value="Trypsin-like serine proteases"/>
    <property type="match status" value="1"/>
</dbReference>
<dbReference type="PANTHER" id="PTHR22939">
    <property type="entry name" value="SERINE PROTEASE FAMILY S1C HTRA-RELATED"/>
    <property type="match status" value="1"/>
</dbReference>
<dbReference type="PROSITE" id="PS50106">
    <property type="entry name" value="PDZ"/>
    <property type="match status" value="1"/>
</dbReference>
<evidence type="ECO:0000256" key="1">
    <source>
        <dbReference type="ARBA" id="ARBA00010541"/>
    </source>
</evidence>
<dbReference type="Pfam" id="PF00595">
    <property type="entry name" value="PDZ"/>
    <property type="match status" value="1"/>
</dbReference>
<dbReference type="PANTHER" id="PTHR22939:SF129">
    <property type="entry name" value="SERINE PROTEASE HTRA2, MITOCHONDRIAL"/>
    <property type="match status" value="1"/>
</dbReference>
<keyword evidence="4" id="KW-1133">Transmembrane helix</keyword>
<evidence type="ECO:0000256" key="3">
    <source>
        <dbReference type="ARBA" id="ARBA00022801"/>
    </source>
</evidence>
<sequence>MNAKMYKFDYIKNSVKDYLQKIFLEKFICLSYCEEINYNKSSNEHMEKKGNVSRQKSLKNTNHELNYSFNIPNNIYNSFVTIHKYNKKNTSSEDTIKVDDLIFLGSGFIYNKNGIQYKYNKEDIFVIKNGDNFFIATIIGLHKESDVCVLKINSKENLSYITLVFINNIFISFLKIIILDSIRDDLKQGEVVIAYGQIQKFDKETCSVGIVNHPKQTFSKFENFNGKKQVCLYPFIQISNSINKGMSGSPLVDQHGNLVGMIQKKIDNYGLALPSNVLKNIALFLQNKGTYKEPSLEFTLKNGSTFKKELKVHNILPKSSAEIAGLKKGDIILSMNKKIINNICQIHEILNSSSVNPVEIEIMRHNKKQKMKVS</sequence>
<evidence type="ECO:0000259" key="5">
    <source>
        <dbReference type="PROSITE" id="PS50106"/>
    </source>
</evidence>
<protein>
    <recommendedName>
        <fullName evidence="5">PDZ domain-containing protein</fullName>
    </recommendedName>
</protein>
<dbReference type="SMART" id="SM00228">
    <property type="entry name" value="PDZ"/>
    <property type="match status" value="1"/>
</dbReference>
<dbReference type="GO" id="GO:0006508">
    <property type="term" value="P:proteolysis"/>
    <property type="evidence" value="ECO:0007669"/>
    <property type="project" value="UniProtKB-KW"/>
</dbReference>
<dbReference type="Pfam" id="PF13365">
    <property type="entry name" value="Trypsin_2"/>
    <property type="match status" value="1"/>
</dbReference>
<dbReference type="InterPro" id="IPR009003">
    <property type="entry name" value="Peptidase_S1_PA"/>
</dbReference>
<feature type="transmembrane region" description="Helical" evidence="4">
    <location>
        <begin position="158"/>
        <end position="178"/>
    </location>
</feature>
<accession>A0A0L7KBJ5</accession>
<keyword evidence="2" id="KW-0645">Protease</keyword>
<dbReference type="GO" id="GO:0004252">
    <property type="term" value="F:serine-type endopeptidase activity"/>
    <property type="evidence" value="ECO:0007669"/>
    <property type="project" value="InterPro"/>
</dbReference>
<evidence type="ECO:0000256" key="2">
    <source>
        <dbReference type="ARBA" id="ARBA00022670"/>
    </source>
</evidence>
<dbReference type="AlphaFoldDB" id="A0A0L7KBJ5"/>
<keyword evidence="4" id="KW-0472">Membrane</keyword>
<dbReference type="Gene3D" id="2.40.10.10">
    <property type="entry name" value="Trypsin-like serine proteases"/>
    <property type="match status" value="2"/>
</dbReference>
<dbReference type="Proteomes" id="UP000054289">
    <property type="component" value="Unassembled WGS sequence"/>
</dbReference>
<organism evidence="6 7">
    <name type="scientific">Plasmodium falciparum (isolate HB3)</name>
    <dbReference type="NCBI Taxonomy" id="137071"/>
    <lineage>
        <taxon>Eukaryota</taxon>
        <taxon>Sar</taxon>
        <taxon>Alveolata</taxon>
        <taxon>Apicomplexa</taxon>
        <taxon>Aconoidasida</taxon>
        <taxon>Haemosporida</taxon>
        <taxon>Plasmodiidae</taxon>
        <taxon>Plasmodium</taxon>
        <taxon>Plasmodium (Laverania)</taxon>
    </lineage>
</organism>
<evidence type="ECO:0000256" key="4">
    <source>
        <dbReference type="SAM" id="Phobius"/>
    </source>
</evidence>
<reference evidence="6 7" key="1">
    <citation type="submission" date="2006-03" db="EMBL/GenBank/DDBJ databases">
        <title>Annotation of Plasmodium falciparum HB3.</title>
        <authorList>
            <consortium name="The Broad Institute Genome Sequencing Platform"/>
            <person name="Volkman S.K."/>
            <person name="Neafsey D.E."/>
            <person name="Dash A.P."/>
            <person name="Chitnis C.E."/>
            <person name="Hartl D.L."/>
            <person name="Young S.K."/>
            <person name="Zeng Q."/>
            <person name="Koehrsen M."/>
            <person name="Alvarado L."/>
            <person name="Berlin A."/>
            <person name="Borenstein D."/>
            <person name="Chapman S.B."/>
            <person name="Chen Z."/>
            <person name="Engels R."/>
            <person name="Freedman E."/>
            <person name="Gellesch M."/>
            <person name="Goldberg J."/>
            <person name="Griggs A."/>
            <person name="Gujja S."/>
            <person name="Heilman E.R."/>
            <person name="Heiman D.I."/>
            <person name="Howarth C."/>
            <person name="Jen D."/>
            <person name="Larson L."/>
            <person name="Mehta T."/>
            <person name="Neiman D."/>
            <person name="Park D."/>
            <person name="Pearson M."/>
            <person name="Roberts A."/>
            <person name="Saif S."/>
            <person name="Shea T."/>
            <person name="Shenoy N."/>
            <person name="Sisk P."/>
            <person name="Stolte C."/>
            <person name="Sykes S."/>
            <person name="Walk T."/>
            <person name="White J."/>
            <person name="Yandava C."/>
            <person name="Haas B."/>
            <person name="Henn M.R."/>
            <person name="Nusbaum C."/>
            <person name="Birren B."/>
        </authorList>
    </citation>
    <scope>NUCLEOTIDE SEQUENCE [LARGE SCALE GENOMIC DNA]</scope>
    <source>
        <strain evidence="6">HB3</strain>
    </source>
</reference>
<dbReference type="InterPro" id="IPR001478">
    <property type="entry name" value="PDZ"/>
</dbReference>
<feature type="domain" description="PDZ" evidence="5">
    <location>
        <begin position="280"/>
        <end position="343"/>
    </location>
</feature>
<dbReference type="PRINTS" id="PR00834">
    <property type="entry name" value="PROTEASES2C"/>
</dbReference>
<reference evidence="7" key="2">
    <citation type="submission" date="2006-03" db="EMBL/GenBank/DDBJ databases">
        <title>The genome sequence of the Plasmodium falciparum HB3.</title>
        <authorList>
            <consortium name="The Broad Institute Genome Sequencing Platform"/>
            <person name="Birren B."/>
            <person name="Lander E."/>
            <person name="Galagan J."/>
            <person name="Nusbaum C."/>
            <person name="Devon K."/>
            <person name="Henn M."/>
            <person name="Jaffe D."/>
            <person name="Butler J."/>
            <person name="Alvarez P."/>
            <person name="Gnerre S."/>
            <person name="Grabherr M."/>
            <person name="Kleber M."/>
            <person name="Mauceli E."/>
            <person name="Brockman W."/>
            <person name="MacCallum I.A."/>
            <person name="Rounsley S."/>
            <person name="Young S."/>
            <person name="LaButti K."/>
            <person name="Pushparaj V."/>
            <person name="DeCaprio D."/>
            <person name="Crawford M."/>
            <person name="Koehrsen M."/>
            <person name="Engels R."/>
            <person name="Montgomery P."/>
            <person name="Pearson M."/>
            <person name="Howarth C."/>
            <person name="Larson L."/>
            <person name="Luoma S."/>
            <person name="White J."/>
            <person name="Kodira C."/>
            <person name="Zeng Q."/>
            <person name="Oleary S."/>
            <person name="Yandava C."/>
            <person name="Alvarado L."/>
            <person name="Wirth D."/>
            <person name="Volkman S."/>
            <person name="Hartl D."/>
        </authorList>
    </citation>
    <scope>NUCLEOTIDE SEQUENCE [LARGE SCALE GENOMIC DNA]</scope>
</reference>
<dbReference type="OrthoDB" id="4217619at2759"/>
<dbReference type="Gene3D" id="2.30.42.10">
    <property type="match status" value="1"/>
</dbReference>
<proteinExistence type="inferred from homology"/>
<dbReference type="EMBL" id="CH671974">
    <property type="protein sequence ID" value="KOB60738.1"/>
    <property type="molecule type" value="Genomic_DNA"/>
</dbReference>
<dbReference type="InterPro" id="IPR001940">
    <property type="entry name" value="Peptidase_S1C"/>
</dbReference>
<gene>
    <name evidence="6" type="ORF">PFHG_02551</name>
</gene>